<keyword evidence="6" id="KW-0997">Cell inner membrane</keyword>
<organism evidence="18 20">
    <name type="scientific">Legionella moravica</name>
    <dbReference type="NCBI Taxonomy" id="39962"/>
    <lineage>
        <taxon>Bacteria</taxon>
        <taxon>Pseudomonadati</taxon>
        <taxon>Pseudomonadota</taxon>
        <taxon>Gammaproteobacteria</taxon>
        <taxon>Legionellales</taxon>
        <taxon>Legionellaceae</taxon>
        <taxon>Legionella</taxon>
    </lineage>
</organism>
<evidence type="ECO:0000256" key="4">
    <source>
        <dbReference type="ARBA" id="ARBA00022448"/>
    </source>
</evidence>
<keyword evidence="10" id="KW-0653">Protein transport</keyword>
<evidence type="ECO:0000256" key="12">
    <source>
        <dbReference type="ARBA" id="ARBA00023136"/>
    </source>
</evidence>
<evidence type="ECO:0000256" key="13">
    <source>
        <dbReference type="ARBA" id="ARBA00030750"/>
    </source>
</evidence>
<protein>
    <recommendedName>
        <fullName evidence="13">General secretion pathway protein F</fullName>
    </recommendedName>
</protein>
<sequence>MGAYQYQALKKNGSANKGIIEADSERHARQLLREQGLIPTQVHALAQQRTGNTKGKISAADLSLLTRQLATLLAAGIPVEESLRGVSEQTEKDKVREIIIGIRAKVLEGYGLAQAMSYYPNAFPELYRATVGSGEQTGRLDLVLEKLADYTENQQQTRQKVQQALIYPILMILVSTAIISFLLTFVVPKIIEVFTSSGQTLPGMTEVLIRISDYIKSYGLYTLMALIILFAGFKKSLSNIKIKTAWHRLLLKLPIISYLVKTINVARYIHTFGILFAAGVSVLETMRVSASLITNVVMRQSFNTATLRVREGSGISEALKETHYISPMAIHLIASGEKSGQLSSMMERAASHLDNEVKRLIDTSLTLLEPLVILFMGAVVLFIVLATLLPIFSMEQLVT</sequence>
<dbReference type="STRING" id="39962.Lmor_1573"/>
<dbReference type="GO" id="GO:0015627">
    <property type="term" value="C:type II protein secretion system complex"/>
    <property type="evidence" value="ECO:0007669"/>
    <property type="project" value="InterPro"/>
</dbReference>
<evidence type="ECO:0000256" key="11">
    <source>
        <dbReference type="ARBA" id="ARBA00022989"/>
    </source>
</evidence>
<evidence type="ECO:0000313" key="18">
    <source>
        <dbReference type="EMBL" id="STX62948.1"/>
    </source>
</evidence>
<dbReference type="AlphaFoldDB" id="A0A378JZW7"/>
<evidence type="ECO:0000313" key="17">
    <source>
        <dbReference type="EMBL" id="KTD34176.1"/>
    </source>
</evidence>
<name>A0A378JZW7_9GAMM</name>
<dbReference type="GO" id="GO:0046872">
    <property type="term" value="F:metal ion binding"/>
    <property type="evidence" value="ECO:0007669"/>
    <property type="project" value="UniProtKB-KW"/>
</dbReference>
<evidence type="ECO:0000256" key="3">
    <source>
        <dbReference type="ARBA" id="ARBA00005745"/>
    </source>
</evidence>
<feature type="transmembrane region" description="Helical" evidence="15">
    <location>
        <begin position="164"/>
        <end position="187"/>
    </location>
</feature>
<dbReference type="InterPro" id="IPR042094">
    <property type="entry name" value="T2SS_GspF_sf"/>
</dbReference>
<feature type="domain" description="Type II secretion system protein GspF" evidence="16">
    <location>
        <begin position="66"/>
        <end position="188"/>
    </location>
</feature>
<gene>
    <name evidence="18" type="primary">epsF_2</name>
    <name evidence="17" type="synonym">lspF</name>
    <name evidence="17" type="ORF">Lmor_1573</name>
    <name evidence="18" type="ORF">NCTC12239_01887</name>
</gene>
<feature type="domain" description="Type II secretion system protein GspF" evidence="16">
    <location>
        <begin position="269"/>
        <end position="390"/>
    </location>
</feature>
<dbReference type="PRINTS" id="PR00812">
    <property type="entry name" value="BCTERIALGSPF"/>
</dbReference>
<dbReference type="Proteomes" id="UP000054985">
    <property type="component" value="Unassembled WGS sequence"/>
</dbReference>
<evidence type="ECO:0000256" key="6">
    <source>
        <dbReference type="ARBA" id="ARBA00022519"/>
    </source>
</evidence>
<dbReference type="RefSeq" id="WP_028384473.1">
    <property type="nucleotide sequence ID" value="NZ_CAAAJG010000001.1"/>
</dbReference>
<evidence type="ECO:0000313" key="19">
    <source>
        <dbReference type="Proteomes" id="UP000054985"/>
    </source>
</evidence>
<evidence type="ECO:0000256" key="10">
    <source>
        <dbReference type="ARBA" id="ARBA00022927"/>
    </source>
</evidence>
<dbReference type="Proteomes" id="UP000254040">
    <property type="component" value="Unassembled WGS sequence"/>
</dbReference>
<keyword evidence="5" id="KW-1003">Cell membrane</keyword>
<dbReference type="Gene3D" id="1.20.81.30">
    <property type="entry name" value="Type II secretion system (T2SS), domain F"/>
    <property type="match status" value="2"/>
</dbReference>
<dbReference type="PANTHER" id="PTHR30012">
    <property type="entry name" value="GENERAL SECRETION PATHWAY PROTEIN"/>
    <property type="match status" value="1"/>
</dbReference>
<proteinExistence type="inferred from homology"/>
<dbReference type="InterPro" id="IPR001992">
    <property type="entry name" value="T2SS_GspF/T4SS_PilC_CS"/>
</dbReference>
<keyword evidence="19" id="KW-1185">Reference proteome</keyword>
<dbReference type="PANTHER" id="PTHR30012:SF0">
    <property type="entry name" value="TYPE II SECRETION SYSTEM PROTEIN F-RELATED"/>
    <property type="match status" value="1"/>
</dbReference>
<dbReference type="FunFam" id="1.20.81.30:FF:000001">
    <property type="entry name" value="Type II secretion system protein F"/>
    <property type="match status" value="2"/>
</dbReference>
<evidence type="ECO:0000256" key="1">
    <source>
        <dbReference type="ARBA" id="ARBA00002684"/>
    </source>
</evidence>
<evidence type="ECO:0000256" key="8">
    <source>
        <dbReference type="ARBA" id="ARBA00022723"/>
    </source>
</evidence>
<feature type="transmembrane region" description="Helical" evidence="15">
    <location>
        <begin position="275"/>
        <end position="298"/>
    </location>
</feature>
<evidence type="ECO:0000256" key="15">
    <source>
        <dbReference type="SAM" id="Phobius"/>
    </source>
</evidence>
<evidence type="ECO:0000256" key="5">
    <source>
        <dbReference type="ARBA" id="ARBA00022475"/>
    </source>
</evidence>
<reference evidence="17 19" key="1">
    <citation type="submission" date="2015-11" db="EMBL/GenBank/DDBJ databases">
        <title>Genomic analysis of 38 Legionella species identifies large and diverse effector repertoires.</title>
        <authorList>
            <person name="Burstein D."/>
            <person name="Amaro F."/>
            <person name="Zusman T."/>
            <person name="Lifshitz Z."/>
            <person name="Cohen O."/>
            <person name="Gilbert J.A."/>
            <person name="Pupko T."/>
            <person name="Shuman H.A."/>
            <person name="Segal G."/>
        </authorList>
    </citation>
    <scope>NUCLEOTIDE SEQUENCE [LARGE SCALE GENOMIC DNA]</scope>
    <source>
        <strain evidence="17 19">ATCC 43877</strain>
    </source>
</reference>
<dbReference type="InterPro" id="IPR018076">
    <property type="entry name" value="T2SS_GspF_dom"/>
</dbReference>
<keyword evidence="9" id="KW-0106">Calcium</keyword>
<dbReference type="GO" id="GO:0015628">
    <property type="term" value="P:protein secretion by the type II secretion system"/>
    <property type="evidence" value="ECO:0007669"/>
    <property type="project" value="InterPro"/>
</dbReference>
<dbReference type="NCBIfam" id="TIGR02120">
    <property type="entry name" value="GspF"/>
    <property type="match status" value="1"/>
</dbReference>
<dbReference type="InterPro" id="IPR011850">
    <property type="entry name" value="T2SS_GspF"/>
</dbReference>
<keyword evidence="8" id="KW-0479">Metal-binding</keyword>
<keyword evidence="4 14" id="KW-0813">Transport</keyword>
<comment type="similarity">
    <text evidence="3 14">Belongs to the GSP F family.</text>
</comment>
<feature type="transmembrane region" description="Helical" evidence="15">
    <location>
        <begin position="218"/>
        <end position="237"/>
    </location>
</feature>
<keyword evidence="7 14" id="KW-0812">Transmembrane</keyword>
<dbReference type="GO" id="GO:0005886">
    <property type="term" value="C:plasma membrane"/>
    <property type="evidence" value="ECO:0007669"/>
    <property type="project" value="UniProtKB-SubCell"/>
</dbReference>
<evidence type="ECO:0000259" key="16">
    <source>
        <dbReference type="Pfam" id="PF00482"/>
    </source>
</evidence>
<dbReference type="InterPro" id="IPR003004">
    <property type="entry name" value="GspF/PilC"/>
</dbReference>
<keyword evidence="11 15" id="KW-1133">Transmembrane helix</keyword>
<comment type="function">
    <text evidence="1">Component of the type II secretion system inner membrane complex required for the energy-dependent secretion of extracellular factors such as proteases and toxins from the periplasm.</text>
</comment>
<keyword evidence="12 15" id="KW-0472">Membrane</keyword>
<dbReference type="Pfam" id="PF00482">
    <property type="entry name" value="T2SSF"/>
    <property type="match status" value="2"/>
</dbReference>
<evidence type="ECO:0000256" key="9">
    <source>
        <dbReference type="ARBA" id="ARBA00022837"/>
    </source>
</evidence>
<accession>A0A378JZW7</accession>
<evidence type="ECO:0000256" key="7">
    <source>
        <dbReference type="ARBA" id="ARBA00022692"/>
    </source>
</evidence>
<feature type="transmembrane region" description="Helical" evidence="15">
    <location>
        <begin position="367"/>
        <end position="392"/>
    </location>
</feature>
<evidence type="ECO:0000256" key="14">
    <source>
        <dbReference type="RuleBase" id="RU003923"/>
    </source>
</evidence>
<dbReference type="OrthoDB" id="9805682at2"/>
<evidence type="ECO:0000313" key="20">
    <source>
        <dbReference type="Proteomes" id="UP000254040"/>
    </source>
</evidence>
<evidence type="ECO:0000256" key="2">
    <source>
        <dbReference type="ARBA" id="ARBA00004429"/>
    </source>
</evidence>
<reference evidence="18 20" key="2">
    <citation type="submission" date="2018-06" db="EMBL/GenBank/DDBJ databases">
        <authorList>
            <consortium name="Pathogen Informatics"/>
            <person name="Doyle S."/>
        </authorList>
    </citation>
    <scope>NUCLEOTIDE SEQUENCE [LARGE SCALE GENOMIC DNA]</scope>
    <source>
        <strain evidence="18 20">NCTC12239</strain>
    </source>
</reference>
<dbReference type="EMBL" id="LNYN01000020">
    <property type="protein sequence ID" value="KTD34176.1"/>
    <property type="molecule type" value="Genomic_DNA"/>
</dbReference>
<dbReference type="PROSITE" id="PS00874">
    <property type="entry name" value="T2SP_F"/>
    <property type="match status" value="1"/>
</dbReference>
<comment type="subcellular location">
    <subcellularLocation>
        <location evidence="2 14">Cell inner membrane</location>
        <topology evidence="2 14">Multi-pass membrane protein</topology>
    </subcellularLocation>
</comment>
<dbReference type="EMBL" id="UGOG01000001">
    <property type="protein sequence ID" value="STX62948.1"/>
    <property type="molecule type" value="Genomic_DNA"/>
</dbReference>